<dbReference type="InterPro" id="IPR003810">
    <property type="entry name" value="Mntp/YtaF"/>
</dbReference>
<organism evidence="9">
    <name type="scientific">Moorella thermoacetica Y72</name>
    <dbReference type="NCBI Taxonomy" id="1325331"/>
    <lineage>
        <taxon>Bacteria</taxon>
        <taxon>Bacillati</taxon>
        <taxon>Bacillota</taxon>
        <taxon>Clostridia</taxon>
        <taxon>Neomoorellales</taxon>
        <taxon>Neomoorellaceae</taxon>
        <taxon>Neomoorella</taxon>
    </lineage>
</organism>
<dbReference type="GO" id="GO:0005886">
    <property type="term" value="C:plasma membrane"/>
    <property type="evidence" value="ECO:0007669"/>
    <property type="project" value="UniProtKB-SubCell"/>
</dbReference>
<dbReference type="PANTHER" id="PTHR35529">
    <property type="entry name" value="MANGANESE EFFLUX PUMP MNTP-RELATED"/>
    <property type="match status" value="1"/>
</dbReference>
<feature type="transmembrane region" description="Helical" evidence="8">
    <location>
        <begin position="6"/>
        <end position="27"/>
    </location>
</feature>
<evidence type="ECO:0000313" key="9">
    <source>
        <dbReference type="EMBL" id="GAF25622.1"/>
    </source>
</evidence>
<evidence type="ECO:0000256" key="7">
    <source>
        <dbReference type="ARBA" id="ARBA00023211"/>
    </source>
</evidence>
<comment type="subcellular location">
    <subcellularLocation>
        <location evidence="8">Cell membrane</location>
        <topology evidence="8">Multi-pass membrane protein</topology>
    </subcellularLocation>
</comment>
<feature type="transmembrane region" description="Helical" evidence="8">
    <location>
        <begin position="144"/>
        <end position="163"/>
    </location>
</feature>
<dbReference type="AlphaFoldDB" id="A0A0S6UDY1"/>
<dbReference type="HAMAP" id="MF_01521">
    <property type="entry name" value="MntP_pump"/>
    <property type="match status" value="1"/>
</dbReference>
<dbReference type="EMBL" id="DF238840">
    <property type="protein sequence ID" value="GAF25622.1"/>
    <property type="molecule type" value="Genomic_DNA"/>
</dbReference>
<comment type="similarity">
    <text evidence="8">Belongs to the MntP (TC 9.B.29) family.</text>
</comment>
<evidence type="ECO:0000256" key="5">
    <source>
        <dbReference type="ARBA" id="ARBA00023065"/>
    </source>
</evidence>
<keyword evidence="1 8" id="KW-0813">Transport</keyword>
<keyword evidence="6 8" id="KW-0472">Membrane</keyword>
<evidence type="ECO:0000256" key="6">
    <source>
        <dbReference type="ARBA" id="ARBA00023136"/>
    </source>
</evidence>
<keyword evidence="2 8" id="KW-1003">Cell membrane</keyword>
<dbReference type="PANTHER" id="PTHR35529:SF1">
    <property type="entry name" value="MANGANESE EFFLUX PUMP MNTP-RELATED"/>
    <property type="match status" value="1"/>
</dbReference>
<keyword evidence="7 8" id="KW-0464">Manganese</keyword>
<name>A0A0S6UDY1_NEOTH</name>
<keyword evidence="5 8" id="KW-0406">Ion transport</keyword>
<keyword evidence="3 8" id="KW-0812">Transmembrane</keyword>
<gene>
    <name evidence="8" type="primary">mntP</name>
    <name evidence="9" type="ORF">MTY_0958</name>
</gene>
<feature type="transmembrane region" description="Helical" evidence="8">
    <location>
        <begin position="175"/>
        <end position="192"/>
    </location>
</feature>
<reference evidence="9" key="1">
    <citation type="journal article" date="2014" name="Gene">
        <title>Genome-guided analysis of transformation efficiency and carbon dioxide assimilation by Moorella thermoacetica Y72.</title>
        <authorList>
            <person name="Tsukahara K."/>
            <person name="Kita A."/>
            <person name="Nakashimada Y."/>
            <person name="Hoshino T."/>
            <person name="Murakami K."/>
        </authorList>
    </citation>
    <scope>NUCLEOTIDE SEQUENCE [LARGE SCALE GENOMIC DNA]</scope>
    <source>
        <strain evidence="9">Y72</strain>
    </source>
</reference>
<sequence>MEPLGLILVAVALGTDAFSLATGLALGGFRGRQAWLFAGTVGLFHIFMPLAGLYLGLLLGRLLGKVAAIIGALVLATMGTLMLWEAYNNRRQGGSMVGQVLRVIPGRGGVLGGVMAILFMAGSVSLDALSVGFGLGAISVNVPLTVLTMGFIAATMTALGLLAGRRLGSFFGNRAELAGGLILVAIGLKMLVGV</sequence>
<dbReference type="Proteomes" id="UP000063718">
    <property type="component" value="Unassembled WGS sequence"/>
</dbReference>
<dbReference type="RefSeq" id="WP_011393871.1">
    <property type="nucleotide sequence ID" value="NZ_DF238840.1"/>
</dbReference>
<evidence type="ECO:0000256" key="8">
    <source>
        <dbReference type="HAMAP-Rule" id="MF_01521"/>
    </source>
</evidence>
<dbReference type="Pfam" id="PF02659">
    <property type="entry name" value="Mntp"/>
    <property type="match status" value="1"/>
</dbReference>
<evidence type="ECO:0000256" key="2">
    <source>
        <dbReference type="ARBA" id="ARBA00022475"/>
    </source>
</evidence>
<evidence type="ECO:0000256" key="4">
    <source>
        <dbReference type="ARBA" id="ARBA00022989"/>
    </source>
</evidence>
<accession>A0A0S6UDY1</accession>
<dbReference type="InterPro" id="IPR022929">
    <property type="entry name" value="Put_MntP"/>
</dbReference>
<feature type="transmembrane region" description="Helical" evidence="8">
    <location>
        <begin position="108"/>
        <end position="138"/>
    </location>
</feature>
<dbReference type="GeneID" id="45618430"/>
<evidence type="ECO:0000256" key="1">
    <source>
        <dbReference type="ARBA" id="ARBA00022448"/>
    </source>
</evidence>
<proteinExistence type="inferred from homology"/>
<feature type="transmembrane region" description="Helical" evidence="8">
    <location>
        <begin position="34"/>
        <end position="60"/>
    </location>
</feature>
<protein>
    <recommendedName>
        <fullName evidence="8">Putative manganese efflux pump MntP</fullName>
    </recommendedName>
</protein>
<dbReference type="GO" id="GO:0005384">
    <property type="term" value="F:manganese ion transmembrane transporter activity"/>
    <property type="evidence" value="ECO:0007669"/>
    <property type="project" value="UniProtKB-UniRule"/>
</dbReference>
<keyword evidence="4 8" id="KW-1133">Transmembrane helix</keyword>
<comment type="function">
    <text evidence="8">Probably functions as a manganese efflux pump.</text>
</comment>
<evidence type="ECO:0000256" key="3">
    <source>
        <dbReference type="ARBA" id="ARBA00022692"/>
    </source>
</evidence>
<feature type="transmembrane region" description="Helical" evidence="8">
    <location>
        <begin position="66"/>
        <end position="87"/>
    </location>
</feature>